<reference evidence="2" key="2">
    <citation type="journal article" date="2007" name="Proc. Natl. Acad. Sci. U.S.A.">
        <title>Proteorhodopsin photosystem gene expression enables photophosphorylation in a heterologous host.</title>
        <authorList>
            <person name="Martinez A."/>
            <person name="Bradley A.S."/>
            <person name="Waldbauer J.R."/>
            <person name="Summons R.E."/>
            <person name="Delong E.F."/>
        </authorList>
    </citation>
    <scope>NUCLEOTIDE SEQUENCE</scope>
</reference>
<evidence type="ECO:0000256" key="1">
    <source>
        <dbReference type="ARBA" id="ARBA00044755"/>
    </source>
</evidence>
<evidence type="ECO:0000313" key="2">
    <source>
        <dbReference type="EMBL" id="ABL60946.1"/>
    </source>
</evidence>
<gene>
    <name evidence="2" type="ORF">ALOHA_HF1019P19.09</name>
</gene>
<dbReference type="EMBL" id="EF100190">
    <property type="protein sequence ID" value="ABL60946.1"/>
    <property type="molecule type" value="Genomic_DNA"/>
</dbReference>
<dbReference type="AlphaFoldDB" id="A4GID6"/>
<protein>
    <submittedName>
        <fullName evidence="2">Membrane protein</fullName>
    </submittedName>
</protein>
<dbReference type="Pfam" id="PF04519">
    <property type="entry name" value="Bactofilin"/>
    <property type="match status" value="1"/>
</dbReference>
<reference evidence="2" key="1">
    <citation type="journal article" date="2007" name="Environ. Microbiol.">
        <title>Proteorhodopsin photosystem gene clusters exhibit co-evolutionary trends and shared ancestry among diverse marine microbial phyla.</title>
        <authorList>
            <person name="McCarren J."/>
            <person name="Delong E.F."/>
        </authorList>
    </citation>
    <scope>NUCLEOTIDE SEQUENCE</scope>
</reference>
<accession>A4GID6</accession>
<name>A4GID6_9BACT</name>
<organism evidence="2">
    <name type="scientific">uncultured marine bacterium HF10_19P19</name>
    <dbReference type="NCBI Taxonomy" id="413067"/>
    <lineage>
        <taxon>Bacteria</taxon>
        <taxon>environmental samples</taxon>
    </lineage>
</organism>
<dbReference type="PANTHER" id="PTHR35024:SF4">
    <property type="entry name" value="POLYMER-FORMING CYTOSKELETAL PROTEIN"/>
    <property type="match status" value="1"/>
</dbReference>
<comment type="similarity">
    <text evidence="1">Belongs to the bactofilin family.</text>
</comment>
<dbReference type="InterPro" id="IPR007607">
    <property type="entry name" value="BacA/B"/>
</dbReference>
<dbReference type="PANTHER" id="PTHR35024">
    <property type="entry name" value="HYPOTHETICAL CYTOSOLIC PROTEIN"/>
    <property type="match status" value="1"/>
</dbReference>
<sequence>MFGNKPAQGSSTPQTANIGASIRIKGEIDSPEHVFLAGSLDGDITCDQLTVDGTGRITGKISAKLAVIDGHVDGDIVVDRLQIKSNAVVKGSLTYKSIEVAEGAQIDGNFVQVTQKPQKDAVTLPKTEK</sequence>
<proteinExistence type="inferred from homology"/>